<proteinExistence type="predicted"/>
<organism evidence="1 2">
    <name type="scientific">Aeromonas phage AS-zj</name>
    <dbReference type="NCBI Taxonomy" id="2024208"/>
    <lineage>
        <taxon>Viruses</taxon>
        <taxon>Duplodnaviria</taxon>
        <taxon>Heunggongvirae</taxon>
        <taxon>Uroviricota</taxon>
        <taxon>Caudoviricetes</taxon>
        <taxon>Pantevenvirales</taxon>
        <taxon>Straboviridae</taxon>
        <taxon>Emmerichvirinae</taxon>
        <taxon>Ceceduovirus</taxon>
        <taxon>Ceceduovirus aszj</taxon>
    </lineage>
</organism>
<keyword evidence="2" id="KW-1185">Reference proteome</keyword>
<dbReference type="Proteomes" id="UP000226092">
    <property type="component" value="Segment"/>
</dbReference>
<dbReference type="KEGG" id="vg:55604564"/>
<evidence type="ECO:0000313" key="2">
    <source>
        <dbReference type="Proteomes" id="UP000226092"/>
    </source>
</evidence>
<evidence type="ECO:0000313" key="1">
    <source>
        <dbReference type="EMBL" id="ASU00355.1"/>
    </source>
</evidence>
<reference evidence="1 2" key="1">
    <citation type="submission" date="2017-07" db="EMBL/GenBank/DDBJ databases">
        <title>In vitro design and evaluation of phage cocktails against multidrug-resistant Aeromonas salmonicida.</title>
        <authorList>
            <person name="Chen L."/>
            <person name="Yuan S."/>
            <person name="Ma Y."/>
        </authorList>
    </citation>
    <scope>NUCLEOTIDE SEQUENCE [LARGE SCALE GENOMIC DNA]</scope>
</reference>
<accession>A0A223LE91</accession>
<dbReference type="EMBL" id="MF448340">
    <property type="protein sequence ID" value="ASU00355.1"/>
    <property type="molecule type" value="Genomic_DNA"/>
</dbReference>
<sequence>MKNYPHFRGSVFDVFCKKTAMYPPSEIFAGLVNPTGQQKKAEVRIATICEELYALEVGVLRDLRTVMNEVLVMEQFHKNIKSIVFVEKTAELQAHVKYAMERLSGMMKKDPILKDYFDWGLTKEEINSTIFNMVNEIVDDIEAKDIAKAQTPVIVAEYNRIKGVKK</sequence>
<name>A0A223LE91_9CAUD</name>
<protein>
    <submittedName>
        <fullName evidence="1">Uncharacterized protein</fullName>
    </submittedName>
</protein>
<dbReference type="RefSeq" id="YP_009834497.1">
    <property type="nucleotide sequence ID" value="NC_048673.1"/>
</dbReference>
<dbReference type="GeneID" id="55604564"/>